<evidence type="ECO:0000256" key="8">
    <source>
        <dbReference type="ARBA" id="ARBA00048596"/>
    </source>
</evidence>
<evidence type="ECO:0000256" key="3">
    <source>
        <dbReference type="ARBA" id="ARBA00022490"/>
    </source>
</evidence>
<dbReference type="GO" id="GO:0006083">
    <property type="term" value="P:acetate metabolic process"/>
    <property type="evidence" value="ECO:0007669"/>
    <property type="project" value="TreeGrafter"/>
</dbReference>
<dbReference type="InterPro" id="IPR043129">
    <property type="entry name" value="ATPase_NBD"/>
</dbReference>
<comment type="catalytic activity">
    <reaction evidence="8 9">
        <text>butanoate + ATP = butanoyl phosphate + ADP</text>
        <dbReference type="Rhea" id="RHEA:13585"/>
        <dbReference type="ChEBI" id="CHEBI:17968"/>
        <dbReference type="ChEBI" id="CHEBI:30616"/>
        <dbReference type="ChEBI" id="CHEBI:58079"/>
        <dbReference type="ChEBI" id="CHEBI:456216"/>
        <dbReference type="EC" id="2.7.2.7"/>
    </reaction>
</comment>
<dbReference type="PROSITE" id="PS01076">
    <property type="entry name" value="ACETATE_KINASE_2"/>
    <property type="match status" value="1"/>
</dbReference>
<gene>
    <name evidence="9 11" type="primary">buk</name>
    <name evidence="11" type="ORF">INP51_10055</name>
</gene>
<dbReference type="KEGG" id="bliq:INP51_10055"/>
<protein>
    <recommendedName>
        <fullName evidence="9">Probable butyrate kinase</fullName>
        <shortName evidence="9">BK</shortName>
        <ecNumber evidence="9">2.7.2.7</ecNumber>
    </recommendedName>
    <alternativeName>
        <fullName evidence="9">Branched-chain carboxylic acid kinase</fullName>
    </alternativeName>
</protein>
<dbReference type="EMBL" id="CP063304">
    <property type="protein sequence ID" value="QOV18359.1"/>
    <property type="molecule type" value="Genomic_DNA"/>
</dbReference>
<proteinExistence type="inferred from homology"/>
<dbReference type="PRINTS" id="PR00471">
    <property type="entry name" value="ACETATEKNASE"/>
</dbReference>
<keyword evidence="7 9" id="KW-0067">ATP-binding</keyword>
<dbReference type="AlphaFoldDB" id="A0A7M2RDG3"/>
<evidence type="ECO:0000256" key="4">
    <source>
        <dbReference type="ARBA" id="ARBA00022679"/>
    </source>
</evidence>
<dbReference type="GO" id="GO:0005524">
    <property type="term" value="F:ATP binding"/>
    <property type="evidence" value="ECO:0007669"/>
    <property type="project" value="UniProtKB-KW"/>
</dbReference>
<dbReference type="PANTHER" id="PTHR21060:SF3">
    <property type="entry name" value="BUTYRATE KINASE 2-RELATED"/>
    <property type="match status" value="1"/>
</dbReference>
<comment type="similarity">
    <text evidence="2 9 10">Belongs to the acetokinase family.</text>
</comment>
<dbReference type="CDD" id="cd24011">
    <property type="entry name" value="ASKHA_NBD_BK"/>
    <property type="match status" value="1"/>
</dbReference>
<name>A0A7M2RDG3_9FIRM</name>
<dbReference type="InterPro" id="IPR023865">
    <property type="entry name" value="Aliphatic_acid_kinase_CS"/>
</dbReference>
<dbReference type="PANTHER" id="PTHR21060">
    <property type="entry name" value="ACETATE KINASE"/>
    <property type="match status" value="1"/>
</dbReference>
<dbReference type="NCBIfam" id="TIGR02707">
    <property type="entry name" value="butyr_kinase"/>
    <property type="match status" value="1"/>
</dbReference>
<dbReference type="PROSITE" id="PS01075">
    <property type="entry name" value="ACETATE_KINASE_1"/>
    <property type="match status" value="1"/>
</dbReference>
<dbReference type="GO" id="GO:0047761">
    <property type="term" value="F:butyrate kinase activity"/>
    <property type="evidence" value="ECO:0007669"/>
    <property type="project" value="UniProtKB-UniRule"/>
</dbReference>
<dbReference type="SUPFAM" id="SSF53067">
    <property type="entry name" value="Actin-like ATPase domain"/>
    <property type="match status" value="2"/>
</dbReference>
<dbReference type="Proteomes" id="UP000593601">
    <property type="component" value="Chromosome"/>
</dbReference>
<dbReference type="InterPro" id="IPR000890">
    <property type="entry name" value="Aliphatic_acid_kin_short-chain"/>
</dbReference>
<keyword evidence="3 9" id="KW-0963">Cytoplasm</keyword>
<comment type="subcellular location">
    <subcellularLocation>
        <location evidence="1 9">Cytoplasm</location>
    </subcellularLocation>
</comment>
<evidence type="ECO:0000256" key="6">
    <source>
        <dbReference type="ARBA" id="ARBA00022777"/>
    </source>
</evidence>
<reference evidence="11 12" key="1">
    <citation type="submission" date="2020-10" db="EMBL/GenBank/DDBJ databases">
        <title>Blautia liquoris sp.nov., isolated from the mud in a fermentation cellar used for the production of Chinese strong-flavoured liquor.</title>
        <authorList>
            <person name="Lu L."/>
        </authorList>
    </citation>
    <scope>NUCLEOTIDE SEQUENCE [LARGE SCALE GENOMIC DNA]</scope>
    <source>
        <strain evidence="11 12">LZLJ-3</strain>
    </source>
</reference>
<keyword evidence="12" id="KW-1185">Reference proteome</keyword>
<evidence type="ECO:0000313" key="12">
    <source>
        <dbReference type="Proteomes" id="UP000593601"/>
    </source>
</evidence>
<evidence type="ECO:0000313" key="11">
    <source>
        <dbReference type="EMBL" id="QOV18359.1"/>
    </source>
</evidence>
<evidence type="ECO:0000256" key="5">
    <source>
        <dbReference type="ARBA" id="ARBA00022741"/>
    </source>
</evidence>
<organism evidence="11 12">
    <name type="scientific">Blautia liquoris</name>
    <dbReference type="NCBI Taxonomy" id="2779518"/>
    <lineage>
        <taxon>Bacteria</taxon>
        <taxon>Bacillati</taxon>
        <taxon>Bacillota</taxon>
        <taxon>Clostridia</taxon>
        <taxon>Lachnospirales</taxon>
        <taxon>Lachnospiraceae</taxon>
        <taxon>Blautia</taxon>
    </lineage>
</organism>
<accession>A0A7M2RDG3</accession>
<dbReference type="GO" id="GO:0005737">
    <property type="term" value="C:cytoplasm"/>
    <property type="evidence" value="ECO:0007669"/>
    <property type="project" value="UniProtKB-SubCell"/>
</dbReference>
<evidence type="ECO:0000256" key="9">
    <source>
        <dbReference type="HAMAP-Rule" id="MF_00542"/>
    </source>
</evidence>
<evidence type="ECO:0000256" key="1">
    <source>
        <dbReference type="ARBA" id="ARBA00004496"/>
    </source>
</evidence>
<dbReference type="NCBIfam" id="NF002834">
    <property type="entry name" value="PRK03011.1-5"/>
    <property type="match status" value="1"/>
</dbReference>
<dbReference type="EC" id="2.7.2.7" evidence="9"/>
<dbReference type="HAMAP" id="MF_00542">
    <property type="entry name" value="Butyrate_kinase"/>
    <property type="match status" value="1"/>
</dbReference>
<dbReference type="RefSeq" id="WP_193734721.1">
    <property type="nucleotide sequence ID" value="NZ_CP063304.1"/>
</dbReference>
<keyword evidence="6 9" id="KW-0418">Kinase</keyword>
<keyword evidence="5 9" id="KW-0547">Nucleotide-binding</keyword>
<sequence>MSYKILAINPGSTSTKIGYYEDEKEMFSENVMHSDEELKQYSRVVDEFDMRKDNILNAMKKHGADVKDLSAVVGRGGQLTQIHAGGYRVTEDMKKKLTDPATVEHASNLGALIADAIASPLGIPAYIYDAVGSDEMKDIAKITGMPEVVRASFCHVLNSKAMCRKAAKEFGKTYQEMNFLVAHLGGGISISAHEKGRIIDVITSDGGPFSPERAGSIPLNYIIDMCYSGEYTKREMQKKETGMGGIKAYLGTSNCIEVEHMVEEGNKEAEKIYKAQAYQIAKGIGELSPTLKGNTDAIILTGGVAHSKMLTDWITEYVSFIAPVKVMAGENELESLSMGALRILKGEEMAEDYRLR</sequence>
<evidence type="ECO:0000256" key="2">
    <source>
        <dbReference type="ARBA" id="ARBA00008748"/>
    </source>
</evidence>
<evidence type="ECO:0000256" key="10">
    <source>
        <dbReference type="RuleBase" id="RU003835"/>
    </source>
</evidence>
<dbReference type="PIRSF" id="PIRSF036458">
    <property type="entry name" value="Butyrate_kin"/>
    <property type="match status" value="1"/>
</dbReference>
<dbReference type="Gene3D" id="3.30.420.40">
    <property type="match status" value="2"/>
</dbReference>
<dbReference type="Pfam" id="PF00871">
    <property type="entry name" value="Acetate_kinase"/>
    <property type="match status" value="1"/>
</dbReference>
<dbReference type="InterPro" id="IPR011245">
    <property type="entry name" value="Butyrate_kin"/>
</dbReference>
<evidence type="ECO:0000256" key="7">
    <source>
        <dbReference type="ARBA" id="ARBA00022840"/>
    </source>
</evidence>
<dbReference type="GO" id="GO:0008776">
    <property type="term" value="F:acetate kinase activity"/>
    <property type="evidence" value="ECO:0007669"/>
    <property type="project" value="TreeGrafter"/>
</dbReference>
<keyword evidence="4 9" id="KW-0808">Transferase</keyword>